<dbReference type="Gene3D" id="1.25.10.10">
    <property type="entry name" value="Leucine-rich Repeat Variant"/>
    <property type="match status" value="1"/>
</dbReference>
<dbReference type="EMBL" id="CAXLJL010000268">
    <property type="protein sequence ID" value="CAL5135728.1"/>
    <property type="molecule type" value="Genomic_DNA"/>
</dbReference>
<dbReference type="GO" id="GO:0000774">
    <property type="term" value="F:adenyl-nucleotide exchange factor activity"/>
    <property type="evidence" value="ECO:0007669"/>
    <property type="project" value="TreeGrafter"/>
</dbReference>
<dbReference type="InterPro" id="IPR050693">
    <property type="entry name" value="Hsp70_NEF-Inhibitors"/>
</dbReference>
<dbReference type="InterPro" id="IPR011989">
    <property type="entry name" value="ARM-like"/>
</dbReference>
<reference evidence="1" key="1">
    <citation type="submission" date="2024-06" db="EMBL/GenBank/DDBJ databases">
        <authorList>
            <person name="Liu X."/>
            <person name="Lenzi L."/>
            <person name="Haldenby T S."/>
            <person name="Uol C."/>
        </authorList>
    </citation>
    <scope>NUCLEOTIDE SEQUENCE</scope>
</reference>
<name>A0AAV2TEF1_CALDB</name>
<dbReference type="PANTHER" id="PTHR19316:SF18">
    <property type="entry name" value="HSP70-BINDING PROTEIN 1"/>
    <property type="match status" value="1"/>
</dbReference>
<dbReference type="GO" id="GO:0005783">
    <property type="term" value="C:endoplasmic reticulum"/>
    <property type="evidence" value="ECO:0007669"/>
    <property type="project" value="TreeGrafter"/>
</dbReference>
<gene>
    <name evidence="1" type="ORF">CDAUBV1_LOCUS9846</name>
</gene>
<dbReference type="AlphaFoldDB" id="A0AAV2TEF1"/>
<proteinExistence type="predicted"/>
<dbReference type="Proteomes" id="UP001497525">
    <property type="component" value="Unassembled WGS sequence"/>
</dbReference>
<dbReference type="InterPro" id="IPR016024">
    <property type="entry name" value="ARM-type_fold"/>
</dbReference>
<sequence length="332" mass="36784">MSENEVRNLKEVLRFSLQHSDGMCETGMDPETVAWLREALSSASVDLTKELRDSVDSLHQILESEDPQESKVRLLLDNILSLTEDIDLANDFFRIGGCNILLRMLYKGPPWLRADCCQLVANVTQNNPNAQSLCLQKNVLAKLLEMLPDEEDLRCLKKLLLAISCSTRGFLPGVKIFSDLRGFEAVSGVMFRLLDSKKYPDASSVRHVQDKAAFLIFCLVQEAAMIPGSADNIRWLPDKLAHLLLQSPTPQEHLLGCLLIVLTGSSSIDAAVDVENSHGFSRTLSSPVLSTEVRAQFSSWLCAQDKCISSGGDSADFELRTYIGALRRLLST</sequence>
<dbReference type="SUPFAM" id="SSF48371">
    <property type="entry name" value="ARM repeat"/>
    <property type="match status" value="1"/>
</dbReference>
<accession>A0AAV2TEF1</accession>
<evidence type="ECO:0008006" key="3">
    <source>
        <dbReference type="Google" id="ProtNLM"/>
    </source>
</evidence>
<evidence type="ECO:0000313" key="2">
    <source>
        <dbReference type="Proteomes" id="UP001497525"/>
    </source>
</evidence>
<evidence type="ECO:0000313" key="1">
    <source>
        <dbReference type="EMBL" id="CAL5135728.1"/>
    </source>
</evidence>
<protein>
    <recommendedName>
        <fullName evidence="3">Hsp70-binding protein 1</fullName>
    </recommendedName>
</protein>
<organism evidence="1 2">
    <name type="scientific">Calicophoron daubneyi</name>
    <name type="common">Rumen fluke</name>
    <name type="synonym">Paramphistomum daubneyi</name>
    <dbReference type="NCBI Taxonomy" id="300641"/>
    <lineage>
        <taxon>Eukaryota</taxon>
        <taxon>Metazoa</taxon>
        <taxon>Spiralia</taxon>
        <taxon>Lophotrochozoa</taxon>
        <taxon>Platyhelminthes</taxon>
        <taxon>Trematoda</taxon>
        <taxon>Digenea</taxon>
        <taxon>Plagiorchiida</taxon>
        <taxon>Pronocephalata</taxon>
        <taxon>Paramphistomoidea</taxon>
        <taxon>Paramphistomidae</taxon>
        <taxon>Calicophoron</taxon>
    </lineage>
</organism>
<dbReference type="PANTHER" id="PTHR19316">
    <property type="entry name" value="PROTEIN FOLDING REGULATOR"/>
    <property type="match status" value="1"/>
</dbReference>
<comment type="caution">
    <text evidence="1">The sequence shown here is derived from an EMBL/GenBank/DDBJ whole genome shotgun (WGS) entry which is preliminary data.</text>
</comment>